<protein>
    <recommendedName>
        <fullName evidence="5">LamG domain-containing protein</fullName>
    </recommendedName>
</protein>
<feature type="chain" id="PRO_5038138134" description="LamG domain-containing protein" evidence="2">
    <location>
        <begin position="23"/>
        <end position="234"/>
    </location>
</feature>
<dbReference type="KEGG" id="mpad:KEF85_05525"/>
<keyword evidence="2" id="KW-0732">Signal</keyword>
<sequence length="234" mass="23894">MKNLLKTLVWLSLSAGSLAAQAGIVEPFTGGQLSATGWSTGIGADASLYLSTAAPDGSYGIALSEGVWSYNQDISFSAGETLSAWINPGPSPTADNNAQGGRIYLGFDAGANGAYSFVAASDTNQLGFQNNTAYATPDFSATSAQNYLDQWYLLTISLSADGSAATANLYDNNGTSLLSSLTQTGLIGTDTGIALRGIGGAAITSLSITAVPLPAALWLFGPCSGLLLISSRRK</sequence>
<evidence type="ECO:0000256" key="1">
    <source>
        <dbReference type="SAM" id="Phobius"/>
    </source>
</evidence>
<name>A0A975MQ00_9GAMM</name>
<evidence type="ECO:0008006" key="5">
    <source>
        <dbReference type="Google" id="ProtNLM"/>
    </source>
</evidence>
<keyword evidence="1" id="KW-1133">Transmembrane helix</keyword>
<dbReference type="AlphaFoldDB" id="A0A975MQ00"/>
<proteinExistence type="predicted"/>
<dbReference type="EMBL" id="CP073754">
    <property type="protein sequence ID" value="QWF71918.1"/>
    <property type="molecule type" value="Genomic_DNA"/>
</dbReference>
<reference evidence="3" key="1">
    <citation type="submission" date="2021-04" db="EMBL/GenBank/DDBJ databases">
        <title>Draft genome sequence data of methanotrophic Methylovulum sp. strain S1L and Methylomonas sp. strain S2AM isolated from boreal lake water columns.</title>
        <authorList>
            <person name="Rissanen A.J."/>
            <person name="Mangayil R."/>
            <person name="Svenning M.M."/>
            <person name="Khanongnuch R."/>
        </authorList>
    </citation>
    <scope>NUCLEOTIDE SEQUENCE</scope>
    <source>
        <strain evidence="3">S2AM</strain>
    </source>
</reference>
<feature type="transmembrane region" description="Helical" evidence="1">
    <location>
        <begin position="211"/>
        <end position="229"/>
    </location>
</feature>
<organism evidence="3 4">
    <name type="scientific">Methylomonas paludis</name>
    <dbReference type="NCBI Taxonomy" id="1173101"/>
    <lineage>
        <taxon>Bacteria</taxon>
        <taxon>Pseudomonadati</taxon>
        <taxon>Pseudomonadota</taxon>
        <taxon>Gammaproteobacteria</taxon>
        <taxon>Methylococcales</taxon>
        <taxon>Methylococcaceae</taxon>
        <taxon>Methylomonas</taxon>
    </lineage>
</organism>
<gene>
    <name evidence="3" type="ORF">KEF85_05525</name>
</gene>
<evidence type="ECO:0000256" key="2">
    <source>
        <dbReference type="SAM" id="SignalP"/>
    </source>
</evidence>
<feature type="signal peptide" evidence="2">
    <location>
        <begin position="1"/>
        <end position="22"/>
    </location>
</feature>
<evidence type="ECO:0000313" key="4">
    <source>
        <dbReference type="Proteomes" id="UP000676649"/>
    </source>
</evidence>
<dbReference type="Gene3D" id="2.60.120.200">
    <property type="match status" value="1"/>
</dbReference>
<dbReference type="RefSeq" id="WP_215583757.1">
    <property type="nucleotide sequence ID" value="NZ_CP073754.1"/>
</dbReference>
<keyword evidence="4" id="KW-1185">Reference proteome</keyword>
<dbReference type="Proteomes" id="UP000676649">
    <property type="component" value="Chromosome"/>
</dbReference>
<evidence type="ECO:0000313" key="3">
    <source>
        <dbReference type="EMBL" id="QWF71918.1"/>
    </source>
</evidence>
<accession>A0A975MQ00</accession>
<keyword evidence="1" id="KW-0812">Transmembrane</keyword>
<keyword evidence="1" id="KW-0472">Membrane</keyword>